<proteinExistence type="predicted"/>
<organism evidence="2 3">
    <name type="scientific">Sphaeroforma arctica JP610</name>
    <dbReference type="NCBI Taxonomy" id="667725"/>
    <lineage>
        <taxon>Eukaryota</taxon>
        <taxon>Ichthyosporea</taxon>
        <taxon>Ichthyophonida</taxon>
        <taxon>Sphaeroforma</taxon>
    </lineage>
</organism>
<dbReference type="Proteomes" id="UP000054560">
    <property type="component" value="Unassembled WGS sequence"/>
</dbReference>
<name>A0A0L0G2W4_9EUKA</name>
<dbReference type="RefSeq" id="XP_014157374.1">
    <property type="nucleotide sequence ID" value="XM_014301899.1"/>
</dbReference>
<gene>
    <name evidence="2" type="ORF">SARC_04281</name>
</gene>
<evidence type="ECO:0000313" key="3">
    <source>
        <dbReference type="Proteomes" id="UP000054560"/>
    </source>
</evidence>
<dbReference type="GeneID" id="25904785"/>
<sequence length="160" mass="17960">MSSCLLPTGDYSSKDSYETECTSDDGQPALEAEATRLNNAESVFCESDTPASWYCPYSIASTPSSIAIDGMCAAYEQHTAYFGQYTDKTCYAVNEYAKERALSDKSLPATFDNDEGREVYERTVAAQFKQVKKKGCLYPFETRYDYPYYCGYPSKGKCKF</sequence>
<feature type="region of interest" description="Disordered" evidence="1">
    <location>
        <begin position="1"/>
        <end position="25"/>
    </location>
</feature>
<dbReference type="EMBL" id="KQ241831">
    <property type="protein sequence ID" value="KNC83472.1"/>
    <property type="molecule type" value="Genomic_DNA"/>
</dbReference>
<reference evidence="2 3" key="1">
    <citation type="submission" date="2011-02" db="EMBL/GenBank/DDBJ databases">
        <title>The Genome Sequence of Sphaeroforma arctica JP610.</title>
        <authorList>
            <consortium name="The Broad Institute Genome Sequencing Platform"/>
            <person name="Russ C."/>
            <person name="Cuomo C."/>
            <person name="Young S.K."/>
            <person name="Zeng Q."/>
            <person name="Gargeya S."/>
            <person name="Alvarado L."/>
            <person name="Berlin A."/>
            <person name="Chapman S.B."/>
            <person name="Chen Z."/>
            <person name="Freedman E."/>
            <person name="Gellesch M."/>
            <person name="Goldberg J."/>
            <person name="Griggs A."/>
            <person name="Gujja S."/>
            <person name="Heilman E."/>
            <person name="Heiman D."/>
            <person name="Howarth C."/>
            <person name="Mehta T."/>
            <person name="Neiman D."/>
            <person name="Pearson M."/>
            <person name="Roberts A."/>
            <person name="Saif S."/>
            <person name="Shea T."/>
            <person name="Shenoy N."/>
            <person name="Sisk P."/>
            <person name="Stolte C."/>
            <person name="Sykes S."/>
            <person name="White J."/>
            <person name="Yandava C."/>
            <person name="Burger G."/>
            <person name="Gray M.W."/>
            <person name="Holland P.W.H."/>
            <person name="King N."/>
            <person name="Lang F.B.F."/>
            <person name="Roger A.J."/>
            <person name="Ruiz-Trillo I."/>
            <person name="Haas B."/>
            <person name="Nusbaum C."/>
            <person name="Birren B."/>
        </authorList>
    </citation>
    <scope>NUCLEOTIDE SEQUENCE [LARGE SCALE GENOMIC DNA]</scope>
    <source>
        <strain evidence="2 3">JP610</strain>
    </source>
</reference>
<evidence type="ECO:0000256" key="1">
    <source>
        <dbReference type="SAM" id="MobiDB-lite"/>
    </source>
</evidence>
<protein>
    <submittedName>
        <fullName evidence="2">Uncharacterized protein</fullName>
    </submittedName>
</protein>
<accession>A0A0L0G2W4</accession>
<dbReference type="AlphaFoldDB" id="A0A0L0G2W4"/>
<keyword evidence="3" id="KW-1185">Reference proteome</keyword>
<evidence type="ECO:0000313" key="2">
    <source>
        <dbReference type="EMBL" id="KNC83472.1"/>
    </source>
</evidence>